<dbReference type="HOGENOM" id="CLU_886375_0_0_1"/>
<reference evidence="6 7" key="1">
    <citation type="journal article" date="2013" name="Nature">
        <title>Insights into bilaterian evolution from three spiralian genomes.</title>
        <authorList>
            <person name="Simakov O."/>
            <person name="Marletaz F."/>
            <person name="Cho S.J."/>
            <person name="Edsinger-Gonzales E."/>
            <person name="Havlak P."/>
            <person name="Hellsten U."/>
            <person name="Kuo D.H."/>
            <person name="Larsson T."/>
            <person name="Lv J."/>
            <person name="Arendt D."/>
            <person name="Savage R."/>
            <person name="Osoegawa K."/>
            <person name="de Jong P."/>
            <person name="Grimwood J."/>
            <person name="Chapman J.A."/>
            <person name="Shapiro H."/>
            <person name="Aerts A."/>
            <person name="Otillar R.P."/>
            <person name="Terry A.Y."/>
            <person name="Boore J.L."/>
            <person name="Grigoriev I.V."/>
            <person name="Lindberg D.R."/>
            <person name="Seaver E.C."/>
            <person name="Weisblat D.A."/>
            <person name="Putnam N.H."/>
            <person name="Rokhsar D.S."/>
        </authorList>
    </citation>
    <scope>NUCLEOTIDE SEQUENCE [LARGE SCALE GENOMIC DNA]</scope>
</reference>
<evidence type="ECO:0000256" key="1">
    <source>
        <dbReference type="ARBA" id="ARBA00004141"/>
    </source>
</evidence>
<dbReference type="GeneID" id="20240384"/>
<sequence length="327" mass="37913">MGLSVIRICDYSTIIFSGNILVLLMVALATDYWEYNGYDFGTLMEVLPKMHDVEIYVPRDTRTYIEIVYIQDQTVLNQTNELYDVYYQPPTFARVDYQPQSDGRIKKITRIYVFYQYSNLFIDCNDLEDGVRIRMGLREVQNHKCINFIFMPSNDYRSQYDDAITVLRIERAAFSFGLFSIISMITSLITGSIGSLSRRLNMVTAASSLSLASGMCLIVAIALFNGKSHLQQRWPLLPDLYIPFKEELMKSRDHTYGWSFVLAWICVALNFTASFVWLYKSQYMIDPLEPSRRMDEDVSRTRRKSSGGKMYISFPHTVEEGETFCDL</sequence>
<accession>V3ZSW3</accession>
<proteinExistence type="predicted"/>
<feature type="transmembrane region" description="Helical" evidence="5">
    <location>
        <begin position="203"/>
        <end position="224"/>
    </location>
</feature>
<keyword evidence="2 5" id="KW-0812">Transmembrane</keyword>
<keyword evidence="3 5" id="KW-1133">Transmembrane helix</keyword>
<evidence type="ECO:0000256" key="5">
    <source>
        <dbReference type="SAM" id="Phobius"/>
    </source>
</evidence>
<dbReference type="PANTHER" id="PTHR10671">
    <property type="entry name" value="EPITHELIAL MEMBRANE PROTEIN-RELATED"/>
    <property type="match status" value="1"/>
</dbReference>
<feature type="transmembrane region" description="Helical" evidence="5">
    <location>
        <begin position="172"/>
        <end position="191"/>
    </location>
</feature>
<evidence type="ECO:0000256" key="2">
    <source>
        <dbReference type="ARBA" id="ARBA00022692"/>
    </source>
</evidence>
<dbReference type="OrthoDB" id="6126739at2759"/>
<dbReference type="EMBL" id="KB202917">
    <property type="protein sequence ID" value="ESO87437.1"/>
    <property type="molecule type" value="Genomic_DNA"/>
</dbReference>
<evidence type="ECO:0000313" key="7">
    <source>
        <dbReference type="Proteomes" id="UP000030746"/>
    </source>
</evidence>
<dbReference type="GO" id="GO:0005886">
    <property type="term" value="C:plasma membrane"/>
    <property type="evidence" value="ECO:0007669"/>
    <property type="project" value="TreeGrafter"/>
</dbReference>
<dbReference type="PANTHER" id="PTHR10671:SF108">
    <property type="entry name" value="CLAUDIN FAMILY PROTEIN-RELATED"/>
    <property type="match status" value="1"/>
</dbReference>
<dbReference type="OMA" id="TTDYWEY"/>
<evidence type="ECO:0000256" key="3">
    <source>
        <dbReference type="ARBA" id="ARBA00022989"/>
    </source>
</evidence>
<dbReference type="Gene3D" id="1.20.140.150">
    <property type="match status" value="1"/>
</dbReference>
<dbReference type="RefSeq" id="XP_009061903.1">
    <property type="nucleotide sequence ID" value="XM_009063655.1"/>
</dbReference>
<dbReference type="Pfam" id="PF13903">
    <property type="entry name" value="Claudin_2"/>
    <property type="match status" value="1"/>
</dbReference>
<gene>
    <name evidence="6" type="ORF">LOTGIDRAFT_166585</name>
</gene>
<keyword evidence="4 5" id="KW-0472">Membrane</keyword>
<evidence type="ECO:0000313" key="6">
    <source>
        <dbReference type="EMBL" id="ESO87437.1"/>
    </source>
</evidence>
<dbReference type="CTD" id="20240384"/>
<name>V3ZSW3_LOTGI</name>
<dbReference type="InterPro" id="IPR050579">
    <property type="entry name" value="PMP-22/EMP/MP20-like"/>
</dbReference>
<dbReference type="KEGG" id="lgi:LOTGIDRAFT_166585"/>
<protein>
    <submittedName>
        <fullName evidence="6">Uncharacterized protein</fullName>
    </submittedName>
</protein>
<feature type="transmembrane region" description="Helical" evidence="5">
    <location>
        <begin position="256"/>
        <end position="279"/>
    </location>
</feature>
<comment type="subcellular location">
    <subcellularLocation>
        <location evidence="1">Membrane</location>
        <topology evidence="1">Multi-pass membrane protein</topology>
    </subcellularLocation>
</comment>
<keyword evidence="7" id="KW-1185">Reference proteome</keyword>
<dbReference type="Proteomes" id="UP000030746">
    <property type="component" value="Unassembled WGS sequence"/>
</dbReference>
<feature type="transmembrane region" description="Helical" evidence="5">
    <location>
        <begin position="12"/>
        <end position="33"/>
    </location>
</feature>
<dbReference type="AlphaFoldDB" id="V3ZSW3"/>
<dbReference type="InterPro" id="IPR004031">
    <property type="entry name" value="PMP22/EMP/MP20/Claudin"/>
</dbReference>
<organism evidence="6 7">
    <name type="scientific">Lottia gigantea</name>
    <name type="common">Giant owl limpet</name>
    <dbReference type="NCBI Taxonomy" id="225164"/>
    <lineage>
        <taxon>Eukaryota</taxon>
        <taxon>Metazoa</taxon>
        <taxon>Spiralia</taxon>
        <taxon>Lophotrochozoa</taxon>
        <taxon>Mollusca</taxon>
        <taxon>Gastropoda</taxon>
        <taxon>Patellogastropoda</taxon>
        <taxon>Lottioidea</taxon>
        <taxon>Lottiidae</taxon>
        <taxon>Lottia</taxon>
    </lineage>
</organism>
<evidence type="ECO:0000256" key="4">
    <source>
        <dbReference type="ARBA" id="ARBA00023136"/>
    </source>
</evidence>